<dbReference type="CDD" id="cd05930">
    <property type="entry name" value="A_NRPS"/>
    <property type="match status" value="2"/>
</dbReference>
<dbReference type="PROSITE" id="PS00455">
    <property type="entry name" value="AMP_BINDING"/>
    <property type="match status" value="2"/>
</dbReference>
<dbReference type="EMBL" id="LWBO01000023">
    <property type="protein sequence ID" value="OQP44923.1"/>
    <property type="molecule type" value="Genomic_DNA"/>
</dbReference>
<dbReference type="NCBIfam" id="TIGR01733">
    <property type="entry name" value="AA-adenyl-dom"/>
    <property type="match status" value="2"/>
</dbReference>
<dbReference type="Gene3D" id="2.30.38.10">
    <property type="entry name" value="Luciferase, Domain 3"/>
    <property type="match status" value="1"/>
</dbReference>
<dbReference type="Gene3D" id="3.40.50.980">
    <property type="match status" value="2"/>
</dbReference>
<dbReference type="PANTHER" id="PTHR45527">
    <property type="entry name" value="NONRIBOSOMAL PEPTIDE SYNTHETASE"/>
    <property type="match status" value="1"/>
</dbReference>
<organism evidence="5 6">
    <name type="scientific">Niastella koreensis</name>
    <dbReference type="NCBI Taxonomy" id="354356"/>
    <lineage>
        <taxon>Bacteria</taxon>
        <taxon>Pseudomonadati</taxon>
        <taxon>Bacteroidota</taxon>
        <taxon>Chitinophagia</taxon>
        <taxon>Chitinophagales</taxon>
        <taxon>Chitinophagaceae</taxon>
        <taxon>Niastella</taxon>
    </lineage>
</organism>
<dbReference type="InterPro" id="IPR010071">
    <property type="entry name" value="AA_adenyl_dom"/>
</dbReference>
<dbReference type="Gene3D" id="3.30.559.10">
    <property type="entry name" value="Chloramphenicol acetyltransferase-like domain"/>
    <property type="match status" value="2"/>
</dbReference>
<evidence type="ECO:0000313" key="6">
    <source>
        <dbReference type="Proteomes" id="UP000192277"/>
    </source>
</evidence>
<dbReference type="InterPro" id="IPR025110">
    <property type="entry name" value="AMP-bd_C"/>
</dbReference>
<dbReference type="Gene3D" id="3.40.50.12780">
    <property type="entry name" value="N-terminal domain of ligase-like"/>
    <property type="match status" value="1"/>
</dbReference>
<dbReference type="PANTHER" id="PTHR45527:SF1">
    <property type="entry name" value="FATTY ACID SYNTHASE"/>
    <property type="match status" value="1"/>
</dbReference>
<dbReference type="InterPro" id="IPR023213">
    <property type="entry name" value="CAT-like_dom_sf"/>
</dbReference>
<dbReference type="PROSITE" id="PS50075">
    <property type="entry name" value="CARRIER"/>
    <property type="match status" value="2"/>
</dbReference>
<dbReference type="Proteomes" id="UP000192277">
    <property type="component" value="Unassembled WGS sequence"/>
</dbReference>
<dbReference type="Pfam" id="PF00550">
    <property type="entry name" value="PP-binding"/>
    <property type="match status" value="2"/>
</dbReference>
<dbReference type="Gene3D" id="3.30.559.30">
    <property type="entry name" value="Nonribosomal peptide synthetase, condensation domain"/>
    <property type="match status" value="2"/>
</dbReference>
<evidence type="ECO:0000256" key="3">
    <source>
        <dbReference type="ARBA" id="ARBA00022553"/>
    </source>
</evidence>
<dbReference type="CDD" id="cd19531">
    <property type="entry name" value="LCL_NRPS-like"/>
    <property type="match status" value="1"/>
</dbReference>
<name>A0ABX3NTG3_9BACT</name>
<dbReference type="CDD" id="cd19543">
    <property type="entry name" value="DCL_NRPS"/>
    <property type="match status" value="1"/>
</dbReference>
<reference evidence="5 6" key="1">
    <citation type="submission" date="2016-04" db="EMBL/GenBank/DDBJ databases">
        <authorList>
            <person name="Chen L."/>
            <person name="Zhuang W."/>
            <person name="Wang G."/>
        </authorList>
    </citation>
    <scope>NUCLEOTIDE SEQUENCE [LARGE SCALE GENOMIC DNA]</scope>
    <source>
        <strain evidence="6">GR20</strain>
    </source>
</reference>
<dbReference type="RefSeq" id="WP_014218593.1">
    <property type="nucleotide sequence ID" value="NZ_LWBO01000023.1"/>
</dbReference>
<dbReference type="InterPro" id="IPR000873">
    <property type="entry name" value="AMP-dep_synth/lig_dom"/>
</dbReference>
<comment type="cofactor">
    <cofactor evidence="1">
        <name>pantetheine 4'-phosphate</name>
        <dbReference type="ChEBI" id="CHEBI:47942"/>
    </cofactor>
</comment>
<sequence>MLEDVYPLSPLQKGLYFHWLNDPGSQAYFSQISCTISGNLNLQLLEESFQQLITRYAILRTFFTHSLGEEPLQVVKQGQTASFEFKNVSSDAGFSLTAYKEADRQKGFNLHKGSQIRLSVIKTAEDQYQFIWSHHHILMDGWCVRILIKEFLEIYMARVQGKNVKPTKTSPYSEYIKWLGRQNMAASLEYWRNYLSSYQQPAGVPVLPPQNSNGPSRGSMKPVSIKGDLRNDINQLCISLQVTENTFIQAIWSILLGRYNNTNDVVFGSVVSGRPPELEGVEEMIGLFINTIPVRIRIKDEQTFAALLQEVQHDFIRSTDHHYVQLADIQAASPVAQQLFDHIIVFENYPDQEPVKQIASSGINKSVPAQPSVAFSTVETFEQTSYDLWVMVVPGNILTLKVHYNELIYDEVQITRLTAHLTKLIEAVVKHPDIVLNELDILTAEEKDQLVFEFNDTATPFSHDKTIIDLFEEQVKKMPEAVAIVAGETAITFTELNKQANKLGSYLNKTYRIQREEIIGIQLERGISMITAMLGVLKAGGAYLPIDPAFPQSRIDYIKEDSKCRLVIDTTELEKFQSHSGEYAAENPAPVNTPADLLYVMYTSGSTGRPKGCMIEHRGVINRLEWMWRTHAFSSRDVVLQKTNSTFDVSVYEIFMPLCMGAKMIVCPAEDAASVERVAALIARHGVTCLDMVPTMLNDLISLLARPGVAELLNTVRFAIAGGEALPLEMIRRWYEVTAIPLYNFYGPTEASIDASTYKTSASDMVVPIGSPIWNTRMYIYSALNRLAPIGVAGEICIGGAGLARGYLNDPALTAGKFVADPYKEGQRIYRTGDLGRWLPNGQIEYLGRKDDQVKIRGFRIEPGEINKALQQHPGINAAYVTVHHDPQTNEKGLVAYMTGTVEINILNIRAFLRKKLPEYMVPSWYVQLDKFPLNESGKINRKQLPPPNITTQNTGVKYVIPGNETEEKLAGIWESILGNAPIGIKDDFFARGGHSIKAIQLLSRIQMVFNVSVTLKDLFTHPVLEEQAALISQAGTKLFAAITPAPKQASYNLSSSQLRIWVVSQFEDANQAYVLRIRRLLSSEPDRDALTGSLHTLIERHEILRTVFKQEAAGEVRQYILEPAAAMPHFCVDQTSFTQPFDLSMGPLLRLLLLRGKDGTWELNLSMHHIIGDEWSVGILVNELLHIYNARVNNTPLSLPPLHIQYKDYAAWEQEQLKGEQLNEHRDWWLSRFSDELPVLDLPYNKPRPAVKTYRGGIVRKSIPAAIVGRIYQLNGEAGATLFMSLLAFVNMLLHKYSHQQDIIIGTVATGREHIELEAQVGCYLKTLALRTRFSSTDSYWQLLTNVRKVALGSYEHSVYPFEELVNELNLRRDMSRHPLIDVMLVLHNTNGQVTADDQPAEGLAGKFDLLFEFIKAENGLQLAISYNTDIYDRSTAERMAGHLYRLMECATLQPETPIGTLPFPDAEEKHLLLNVFNDNTVEYPSSVTAIDLFKEQVSRTPLAIAARFNDETITYDELNKRSATLASRLRSLNVGAGTLVPMCMERSLDMITGILGVMRAGAAYVPVDMDYPPERIKYLLTDCKAGIVICSTGHRTALQAIPGIQLIDPGDERTYIDTLVVEETVETVTPNNLAYVIYTSGSTGNPKGVMVEHAGMLNHLLAKINDLTIDENTVIAYTAAFTFDISVWQMLAALLKGGQTIVYPEELIYRPGELMHSVNESGVTILELVPSYLAVALDTLKNLALDKLKWLLVTGEAVNRKLLEKWFGNRALARIPVMNAYGPTEASDDICHHAIYQTPEAHQIPIGKPIQNTRIYILDAAAQLCPVGVAGEICVTGICVSRGYLNRPDLTDQTFVDDVYGNGKYKLYRTGDRGRWLPDGNIEYLGRIDEQIKIRGYRIELGEVMHALKECVLVNEAAVVAATMRTGDKQLVAYIVPANHFNKEQMLAYLRNKLPAYMIPSQFIQLDKLPLTINGKLDKKALPAPDTIFANNTDTPAAPRTGTETKLMQIWQEVLGLEMLSITDNFFDAGGHSLNAIQLLARINDAYQVKIPIVSIFKEGTIERIADQIDFLLQQKKQGQTKAELIQIDI</sequence>
<dbReference type="NCBIfam" id="NF003417">
    <property type="entry name" value="PRK04813.1"/>
    <property type="match status" value="2"/>
</dbReference>
<feature type="domain" description="Carrier" evidence="4">
    <location>
        <begin position="961"/>
        <end position="1036"/>
    </location>
</feature>
<dbReference type="InterPro" id="IPR036736">
    <property type="entry name" value="ACP-like_sf"/>
</dbReference>
<dbReference type="Gene3D" id="3.30.300.30">
    <property type="match status" value="2"/>
</dbReference>
<keyword evidence="6" id="KW-1185">Reference proteome</keyword>
<dbReference type="PROSITE" id="PS00012">
    <property type="entry name" value="PHOSPHOPANTETHEINE"/>
    <property type="match status" value="1"/>
</dbReference>
<evidence type="ECO:0000259" key="4">
    <source>
        <dbReference type="PROSITE" id="PS50075"/>
    </source>
</evidence>
<dbReference type="InterPro" id="IPR006162">
    <property type="entry name" value="Ppantetheine_attach_site"/>
</dbReference>
<accession>A0ABX3NTG3</accession>
<dbReference type="InterPro" id="IPR001242">
    <property type="entry name" value="Condensation_dom"/>
</dbReference>
<dbReference type="Pfam" id="PF00668">
    <property type="entry name" value="Condensation"/>
    <property type="match status" value="2"/>
</dbReference>
<dbReference type="InterPro" id="IPR020845">
    <property type="entry name" value="AMP-binding_CS"/>
</dbReference>
<keyword evidence="2" id="KW-0596">Phosphopantetheine</keyword>
<evidence type="ECO:0000313" key="5">
    <source>
        <dbReference type="EMBL" id="OQP44923.1"/>
    </source>
</evidence>
<keyword evidence="3" id="KW-0597">Phosphoprotein</keyword>
<dbReference type="SUPFAM" id="SSF47336">
    <property type="entry name" value="ACP-like"/>
    <property type="match status" value="2"/>
</dbReference>
<dbReference type="SUPFAM" id="SSF56801">
    <property type="entry name" value="Acetyl-CoA synthetase-like"/>
    <property type="match status" value="2"/>
</dbReference>
<dbReference type="Pfam" id="PF00501">
    <property type="entry name" value="AMP-binding"/>
    <property type="match status" value="2"/>
</dbReference>
<gene>
    <name evidence="5" type="ORF">A4D02_09045</name>
</gene>
<dbReference type="Gene3D" id="1.10.1200.10">
    <property type="entry name" value="ACP-like"/>
    <property type="match status" value="2"/>
</dbReference>
<comment type="caution">
    <text evidence="5">The sequence shown here is derived from an EMBL/GenBank/DDBJ whole genome shotgun (WGS) entry which is preliminary data.</text>
</comment>
<dbReference type="SUPFAM" id="SSF52777">
    <property type="entry name" value="CoA-dependent acyltransferases"/>
    <property type="match status" value="4"/>
</dbReference>
<protein>
    <recommendedName>
        <fullName evidence="4">Carrier domain-containing protein</fullName>
    </recommendedName>
</protein>
<evidence type="ECO:0000256" key="2">
    <source>
        <dbReference type="ARBA" id="ARBA00022450"/>
    </source>
</evidence>
<dbReference type="InterPro" id="IPR009081">
    <property type="entry name" value="PP-bd_ACP"/>
</dbReference>
<feature type="domain" description="Carrier" evidence="4">
    <location>
        <begin position="2000"/>
        <end position="2075"/>
    </location>
</feature>
<dbReference type="Pfam" id="PF13193">
    <property type="entry name" value="AMP-binding_C"/>
    <property type="match status" value="2"/>
</dbReference>
<dbReference type="InterPro" id="IPR042099">
    <property type="entry name" value="ANL_N_sf"/>
</dbReference>
<proteinExistence type="predicted"/>
<evidence type="ECO:0000256" key="1">
    <source>
        <dbReference type="ARBA" id="ARBA00001957"/>
    </source>
</evidence>
<dbReference type="InterPro" id="IPR045851">
    <property type="entry name" value="AMP-bd_C_sf"/>
</dbReference>